<proteinExistence type="predicted"/>
<gene>
    <name evidence="2" type="ORF">CBM2586_B40045</name>
</gene>
<comment type="caution">
    <text evidence="2">The sequence shown here is derived from an EMBL/GenBank/DDBJ whole genome shotgun (WGS) entry which is preliminary data.</text>
</comment>
<protein>
    <submittedName>
        <fullName evidence="2">Uncharacterized protein</fullName>
    </submittedName>
</protein>
<feature type="region of interest" description="Disordered" evidence="1">
    <location>
        <begin position="84"/>
        <end position="120"/>
    </location>
</feature>
<reference evidence="2 3" key="1">
    <citation type="submission" date="2018-01" db="EMBL/GenBank/DDBJ databases">
        <authorList>
            <person name="Clerissi C."/>
        </authorList>
    </citation>
    <scope>NUCLEOTIDE SEQUENCE [LARGE SCALE GENOMIC DNA]</scope>
    <source>
        <strain evidence="2">Cupriavidus taiwanensis LMG 19430</strain>
    </source>
</reference>
<sequence length="120" mass="13616">MTVAQAMRPVASATGYLFAGPVFDRMRGGYQRLRGDAVRLRRIVLSGSQGRLFVHYSRQNFANCLEYWTNASLYRYHFRPGAPFAPATGRPHQTPAEGPRSWDGRDGQTRRHLPDDSCCR</sequence>
<organism evidence="2 3">
    <name type="scientific">Cupriavidus taiwanensis</name>
    <dbReference type="NCBI Taxonomy" id="164546"/>
    <lineage>
        <taxon>Bacteria</taxon>
        <taxon>Pseudomonadati</taxon>
        <taxon>Pseudomonadota</taxon>
        <taxon>Betaproteobacteria</taxon>
        <taxon>Burkholderiales</taxon>
        <taxon>Burkholderiaceae</taxon>
        <taxon>Cupriavidus</taxon>
    </lineage>
</organism>
<feature type="compositionally biased region" description="Basic and acidic residues" evidence="1">
    <location>
        <begin position="100"/>
        <end position="120"/>
    </location>
</feature>
<evidence type="ECO:0000313" key="2">
    <source>
        <dbReference type="EMBL" id="SOY75052.1"/>
    </source>
</evidence>
<evidence type="ECO:0000256" key="1">
    <source>
        <dbReference type="SAM" id="MobiDB-lite"/>
    </source>
</evidence>
<evidence type="ECO:0000313" key="3">
    <source>
        <dbReference type="Proteomes" id="UP000257016"/>
    </source>
</evidence>
<dbReference type="AlphaFoldDB" id="A0A975XK11"/>
<dbReference type="EMBL" id="OFSN01000022">
    <property type="protein sequence ID" value="SOY75052.1"/>
    <property type="molecule type" value="Genomic_DNA"/>
</dbReference>
<accession>A0A975XK11</accession>
<dbReference type="Proteomes" id="UP000257016">
    <property type="component" value="Unassembled WGS sequence"/>
</dbReference>
<name>A0A975XK11_9BURK</name>